<dbReference type="EMBL" id="CAMXCT010000599">
    <property type="protein sequence ID" value="CAI3980942.1"/>
    <property type="molecule type" value="Genomic_DNA"/>
</dbReference>
<feature type="region of interest" description="Disordered" evidence="1">
    <location>
        <begin position="288"/>
        <end position="307"/>
    </location>
</feature>
<reference evidence="3 4" key="2">
    <citation type="submission" date="2024-05" db="EMBL/GenBank/DDBJ databases">
        <authorList>
            <person name="Chen Y."/>
            <person name="Shah S."/>
            <person name="Dougan E. K."/>
            <person name="Thang M."/>
            <person name="Chan C."/>
        </authorList>
    </citation>
    <scope>NUCLEOTIDE SEQUENCE [LARGE SCALE GENOMIC DNA]</scope>
</reference>
<sequence>MDPGCIGKLRKGVFGLSDSPRRWYLRLNKALQALGWERSTLDYAVWFLWAPDGTLNGVIASHVDDLLCGGNEEAMKPLDLLGKELGFGSLSCDEFQYCGKKISQQEDGTIRVRFDQQYALSVLQSEKPKPGTLVKANNLVPKFKEHSDMALYFRSTYGAELLGAEESFDIGQFIRGVVAEFQGIPVLGRHVDHVLDSISMRVVTDAKDVYDRCSSDTSSYGSQKSLAFTIAWLRAMLQRPNTKFRWTLTMNMFIDCGTKEMDVSHFQQIVKTGRWCAKYEAAFVKQGKTKAAKPKPKRNATSSTDLPGVALSEGDPMFQHVLQLGLMPKLEACGEGWKLRMDLRS</sequence>
<comment type="caution">
    <text evidence="2">The sequence shown here is derived from an EMBL/GenBank/DDBJ whole genome shotgun (WGS) entry which is preliminary data.</text>
</comment>
<evidence type="ECO:0000256" key="1">
    <source>
        <dbReference type="SAM" id="MobiDB-lite"/>
    </source>
</evidence>
<dbReference type="EMBL" id="CAMXCT020000599">
    <property type="protein sequence ID" value="CAL1134317.1"/>
    <property type="molecule type" value="Genomic_DNA"/>
</dbReference>
<feature type="compositionally biased region" description="Basic residues" evidence="1">
    <location>
        <begin position="288"/>
        <end position="298"/>
    </location>
</feature>
<accession>A0A9P1BWE0</accession>
<evidence type="ECO:0000313" key="2">
    <source>
        <dbReference type="EMBL" id="CAI3980942.1"/>
    </source>
</evidence>
<proteinExistence type="predicted"/>
<name>A0A9P1BWE0_9DINO</name>
<dbReference type="EMBL" id="CAMXCT030000599">
    <property type="protein sequence ID" value="CAL4768254.1"/>
    <property type="molecule type" value="Genomic_DNA"/>
</dbReference>
<dbReference type="Proteomes" id="UP001152797">
    <property type="component" value="Unassembled WGS sequence"/>
</dbReference>
<evidence type="ECO:0000313" key="4">
    <source>
        <dbReference type="Proteomes" id="UP001152797"/>
    </source>
</evidence>
<keyword evidence="4" id="KW-1185">Reference proteome</keyword>
<dbReference type="OrthoDB" id="430476at2759"/>
<gene>
    <name evidence="2" type="ORF">C1SCF055_LOCUS8782</name>
</gene>
<evidence type="ECO:0000313" key="3">
    <source>
        <dbReference type="EMBL" id="CAL4768254.1"/>
    </source>
</evidence>
<organism evidence="2">
    <name type="scientific">Cladocopium goreaui</name>
    <dbReference type="NCBI Taxonomy" id="2562237"/>
    <lineage>
        <taxon>Eukaryota</taxon>
        <taxon>Sar</taxon>
        <taxon>Alveolata</taxon>
        <taxon>Dinophyceae</taxon>
        <taxon>Suessiales</taxon>
        <taxon>Symbiodiniaceae</taxon>
        <taxon>Cladocopium</taxon>
    </lineage>
</organism>
<dbReference type="AlphaFoldDB" id="A0A9P1BWE0"/>
<reference evidence="2" key="1">
    <citation type="submission" date="2022-10" db="EMBL/GenBank/DDBJ databases">
        <authorList>
            <person name="Chen Y."/>
            <person name="Dougan E. K."/>
            <person name="Chan C."/>
            <person name="Rhodes N."/>
            <person name="Thang M."/>
        </authorList>
    </citation>
    <scope>NUCLEOTIDE SEQUENCE</scope>
</reference>
<protein>
    <submittedName>
        <fullName evidence="3">Gypsy retrotransposon integrase-like protein 1</fullName>
    </submittedName>
</protein>